<keyword evidence="3" id="KW-1185">Reference proteome</keyword>
<evidence type="ECO:0000256" key="1">
    <source>
        <dbReference type="SAM" id="MobiDB-lite"/>
    </source>
</evidence>
<evidence type="ECO:0000313" key="2">
    <source>
        <dbReference type="EMBL" id="OWK09430.1"/>
    </source>
</evidence>
<feature type="region of interest" description="Disordered" evidence="1">
    <location>
        <begin position="1"/>
        <end position="22"/>
    </location>
</feature>
<dbReference type="AlphaFoldDB" id="A0A212CTW0"/>
<dbReference type="EMBL" id="MKHE01000012">
    <property type="protein sequence ID" value="OWK09430.1"/>
    <property type="molecule type" value="Genomic_DNA"/>
</dbReference>
<accession>A0A212CTW0</accession>
<name>A0A212CTW0_CEREH</name>
<dbReference type="Proteomes" id="UP000242450">
    <property type="component" value="Chromosome 12"/>
</dbReference>
<reference evidence="2 3" key="1">
    <citation type="journal article" date="2018" name="Mol. Genet. Genomics">
        <title>The red deer Cervus elaphus genome CerEla1.0: sequencing, annotating, genes, and chromosomes.</title>
        <authorList>
            <person name="Bana N.A."/>
            <person name="Nyiri A."/>
            <person name="Nagy J."/>
            <person name="Frank K."/>
            <person name="Nagy T."/>
            <person name="Steger V."/>
            <person name="Schiller M."/>
            <person name="Lakatos P."/>
            <person name="Sugar L."/>
            <person name="Horn P."/>
            <person name="Barta E."/>
            <person name="Orosz L."/>
        </authorList>
    </citation>
    <scope>NUCLEOTIDE SEQUENCE [LARGE SCALE GENOMIC DNA]</scope>
    <source>
        <strain evidence="2">Hungarian</strain>
    </source>
</reference>
<sequence>MKGFQEGMSRNERSPVSSLVSQAFPGHRTASHGLTSLPSASSLLLTCLLTCTDQLYQQLEQNRRLTNQLKLALNED</sequence>
<evidence type="ECO:0000313" key="3">
    <source>
        <dbReference type="Proteomes" id="UP000242450"/>
    </source>
</evidence>
<gene>
    <name evidence="2" type="ORF">Celaphus_00006251</name>
</gene>
<comment type="caution">
    <text evidence="2">The sequence shown here is derived from an EMBL/GenBank/DDBJ whole genome shotgun (WGS) entry which is preliminary data.</text>
</comment>
<protein>
    <submittedName>
        <fullName evidence="2">Uncharacterized protein</fullName>
    </submittedName>
</protein>
<proteinExistence type="predicted"/>
<organism evidence="2 3">
    <name type="scientific">Cervus elaphus hippelaphus</name>
    <name type="common">European red deer</name>
    <dbReference type="NCBI Taxonomy" id="46360"/>
    <lineage>
        <taxon>Eukaryota</taxon>
        <taxon>Metazoa</taxon>
        <taxon>Chordata</taxon>
        <taxon>Craniata</taxon>
        <taxon>Vertebrata</taxon>
        <taxon>Euteleostomi</taxon>
        <taxon>Mammalia</taxon>
        <taxon>Eutheria</taxon>
        <taxon>Laurasiatheria</taxon>
        <taxon>Artiodactyla</taxon>
        <taxon>Ruminantia</taxon>
        <taxon>Pecora</taxon>
        <taxon>Cervidae</taxon>
        <taxon>Cervinae</taxon>
        <taxon>Cervus</taxon>
    </lineage>
</organism>